<dbReference type="InterPro" id="IPR000192">
    <property type="entry name" value="Aminotrans_V_dom"/>
</dbReference>
<evidence type="ECO:0000256" key="6">
    <source>
        <dbReference type="ARBA" id="ARBA00023014"/>
    </source>
</evidence>
<dbReference type="RefSeq" id="WP_110607714.1">
    <property type="nucleotide sequence ID" value="NZ_PDOD01000001.1"/>
</dbReference>
<name>A0A323TH31_9BACI</name>
<sequence>MIYLDHAATTPISSSAMKTWIKANEDYFANASSLHEAGEQASQLFITCKKQLAKFVGMDYGDVFFTSGGSESNDLALQSLYLSHKHRGNHVITSSIEHPTVHSFFRTLEENGVEVTYLPVNTNGLVSLEDIKSATRPDTFLASIQHVNSEIGVIQPLASFGEWFIENGIVFHSDCVQSFGKIPIHMGNSYLDALSISSHKIRGPKGVGAVVMSKNVDWSPVHPLTSHQEGFRPGTLNVPGIAAFTQAAIDMYEHLEEKRANAWQLRKNFIDSLTPIRDRLHIEGLSDDSMQLPNILGLSIKGVQGQYMLLSLDRFQICISTGSACQSNKLDSSSAMNAIYSTEQERLRFFRISFGYDTTSEELAYVAEKIIDIAKE</sequence>
<proteinExistence type="inferred from homology"/>
<evidence type="ECO:0000256" key="7">
    <source>
        <dbReference type="RuleBase" id="RU004504"/>
    </source>
</evidence>
<dbReference type="OrthoDB" id="9808002at2"/>
<dbReference type="Gene3D" id="3.40.640.10">
    <property type="entry name" value="Type I PLP-dependent aspartate aminotransferase-like (Major domain)"/>
    <property type="match status" value="1"/>
</dbReference>
<keyword evidence="10" id="KW-1185">Reference proteome</keyword>
<dbReference type="InterPro" id="IPR016454">
    <property type="entry name" value="Cysteine_dSase"/>
</dbReference>
<keyword evidence="5" id="KW-0408">Iron</keyword>
<dbReference type="InterPro" id="IPR015421">
    <property type="entry name" value="PyrdxlP-dep_Trfase_major"/>
</dbReference>
<comment type="caution">
    <text evidence="9">The sequence shown here is derived from an EMBL/GenBank/DDBJ whole genome shotgun (WGS) entry which is preliminary data.</text>
</comment>
<dbReference type="PANTHER" id="PTHR11601">
    <property type="entry name" value="CYSTEINE DESULFURYLASE FAMILY MEMBER"/>
    <property type="match status" value="1"/>
</dbReference>
<evidence type="ECO:0000256" key="4">
    <source>
        <dbReference type="ARBA" id="ARBA00022898"/>
    </source>
</evidence>
<dbReference type="Pfam" id="PF00266">
    <property type="entry name" value="Aminotran_5"/>
    <property type="match status" value="1"/>
</dbReference>
<dbReference type="EMBL" id="PDOD01000001">
    <property type="protein sequence ID" value="PYZ94079.1"/>
    <property type="molecule type" value="Genomic_DNA"/>
</dbReference>
<dbReference type="InterPro" id="IPR015424">
    <property type="entry name" value="PyrdxlP-dep_Trfase"/>
</dbReference>
<dbReference type="NCBIfam" id="NF002806">
    <property type="entry name" value="PRK02948.1"/>
    <property type="match status" value="1"/>
</dbReference>
<dbReference type="SUPFAM" id="SSF53383">
    <property type="entry name" value="PLP-dependent transferases"/>
    <property type="match status" value="1"/>
</dbReference>
<comment type="similarity">
    <text evidence="2">Belongs to the class-V pyridoxal-phosphate-dependent aminotransferase family. NifS/IscS subfamily.</text>
</comment>
<evidence type="ECO:0000256" key="5">
    <source>
        <dbReference type="ARBA" id="ARBA00023004"/>
    </source>
</evidence>
<evidence type="ECO:0000256" key="2">
    <source>
        <dbReference type="ARBA" id="ARBA00006490"/>
    </source>
</evidence>
<dbReference type="PROSITE" id="PS00595">
    <property type="entry name" value="AA_TRANSFER_CLASS_5"/>
    <property type="match status" value="1"/>
</dbReference>
<comment type="cofactor">
    <cofactor evidence="1 7">
        <name>pyridoxal 5'-phosphate</name>
        <dbReference type="ChEBI" id="CHEBI:597326"/>
    </cofactor>
</comment>
<dbReference type="GO" id="GO:0051536">
    <property type="term" value="F:iron-sulfur cluster binding"/>
    <property type="evidence" value="ECO:0007669"/>
    <property type="project" value="UniProtKB-KW"/>
</dbReference>
<dbReference type="InterPro" id="IPR020578">
    <property type="entry name" value="Aminotrans_V_PyrdxlP_BS"/>
</dbReference>
<dbReference type="PIRSF" id="PIRSF005572">
    <property type="entry name" value="NifS"/>
    <property type="match status" value="1"/>
</dbReference>
<evidence type="ECO:0000313" key="9">
    <source>
        <dbReference type="EMBL" id="PYZ94079.1"/>
    </source>
</evidence>
<keyword evidence="6" id="KW-0411">Iron-sulfur</keyword>
<evidence type="ECO:0000256" key="3">
    <source>
        <dbReference type="ARBA" id="ARBA00022723"/>
    </source>
</evidence>
<dbReference type="Gene3D" id="3.90.1150.10">
    <property type="entry name" value="Aspartate Aminotransferase, domain 1"/>
    <property type="match status" value="1"/>
</dbReference>
<dbReference type="GO" id="GO:0031071">
    <property type="term" value="F:cysteine desulfurase activity"/>
    <property type="evidence" value="ECO:0007669"/>
    <property type="project" value="UniProtKB-EC"/>
</dbReference>
<dbReference type="Gene3D" id="1.10.260.50">
    <property type="match status" value="1"/>
</dbReference>
<gene>
    <name evidence="9" type="ORF">CR194_00620</name>
</gene>
<keyword evidence="3" id="KW-0479">Metal-binding</keyword>
<feature type="domain" description="Aminotransferase class V" evidence="8">
    <location>
        <begin position="2"/>
        <end position="365"/>
    </location>
</feature>
<accession>A0A323TH31</accession>
<evidence type="ECO:0000259" key="8">
    <source>
        <dbReference type="Pfam" id="PF00266"/>
    </source>
</evidence>
<protein>
    <submittedName>
        <fullName evidence="9">Cysteine desulfurase</fullName>
        <ecNumber evidence="9">2.8.1.7</ecNumber>
    </submittedName>
</protein>
<reference evidence="9 10" key="1">
    <citation type="submission" date="2017-10" db="EMBL/GenBank/DDBJ databases">
        <title>Bacillus sp. nov., a halophilic bacterium isolated from a Keqin Lake.</title>
        <authorList>
            <person name="Wang H."/>
        </authorList>
    </citation>
    <scope>NUCLEOTIDE SEQUENCE [LARGE SCALE GENOMIC DNA]</scope>
    <source>
        <strain evidence="9 10">KQ-12</strain>
    </source>
</reference>
<keyword evidence="9" id="KW-0808">Transferase</keyword>
<keyword evidence="4" id="KW-0663">Pyridoxal phosphate</keyword>
<dbReference type="GO" id="GO:0046872">
    <property type="term" value="F:metal ion binding"/>
    <property type="evidence" value="ECO:0007669"/>
    <property type="project" value="UniProtKB-KW"/>
</dbReference>
<evidence type="ECO:0000256" key="1">
    <source>
        <dbReference type="ARBA" id="ARBA00001933"/>
    </source>
</evidence>
<dbReference type="EC" id="2.8.1.7" evidence="9"/>
<dbReference type="InterPro" id="IPR015422">
    <property type="entry name" value="PyrdxlP-dep_Trfase_small"/>
</dbReference>
<dbReference type="AlphaFoldDB" id="A0A323TH31"/>
<dbReference type="Proteomes" id="UP000248214">
    <property type="component" value="Unassembled WGS sequence"/>
</dbReference>
<evidence type="ECO:0000313" key="10">
    <source>
        <dbReference type="Proteomes" id="UP000248214"/>
    </source>
</evidence>
<organism evidence="9 10">
    <name type="scientific">Salipaludibacillus keqinensis</name>
    <dbReference type="NCBI Taxonomy" id="2045207"/>
    <lineage>
        <taxon>Bacteria</taxon>
        <taxon>Bacillati</taxon>
        <taxon>Bacillota</taxon>
        <taxon>Bacilli</taxon>
        <taxon>Bacillales</taxon>
        <taxon>Bacillaceae</taxon>
    </lineage>
</organism>
<dbReference type="PANTHER" id="PTHR11601:SF36">
    <property type="entry name" value="CYSTEINE DESULFURASE NIFS-RELATED"/>
    <property type="match status" value="1"/>
</dbReference>